<accession>A0ABW4B753</accession>
<gene>
    <name evidence="2" type="ORF">ACFQ3L_04570</name>
</gene>
<name>A0ABW4B753_9LACO</name>
<dbReference type="Proteomes" id="UP001597249">
    <property type="component" value="Unassembled WGS sequence"/>
</dbReference>
<sequence length="141" mass="15008">MPEVIDPLTAAVTVAAKQLTAFLDDALSPLGLTASNYYFILQIAQHETVSQEALFRLTHLTSSNVTRRLAQLTAAGLITKQRAPEDGRAFVTALTPAGRALVPQLTATLAAAQAEAFAGLDEGQRQALLAMLQHVSRNLEA</sequence>
<dbReference type="InterPro" id="IPR036390">
    <property type="entry name" value="WH_DNA-bd_sf"/>
</dbReference>
<evidence type="ECO:0000313" key="3">
    <source>
        <dbReference type="Proteomes" id="UP001597249"/>
    </source>
</evidence>
<protein>
    <submittedName>
        <fullName evidence="2">MarR family winged helix-turn-helix transcriptional regulator</fullName>
    </submittedName>
</protein>
<organism evidence="2 3">
    <name type="scientific">Lacticaseibacillus jixianensis</name>
    <dbReference type="NCBI Taxonomy" id="2486012"/>
    <lineage>
        <taxon>Bacteria</taxon>
        <taxon>Bacillati</taxon>
        <taxon>Bacillota</taxon>
        <taxon>Bacilli</taxon>
        <taxon>Lactobacillales</taxon>
        <taxon>Lactobacillaceae</taxon>
        <taxon>Lacticaseibacillus</taxon>
    </lineage>
</organism>
<dbReference type="InterPro" id="IPR000835">
    <property type="entry name" value="HTH_MarR-typ"/>
</dbReference>
<dbReference type="RefSeq" id="WP_164510693.1">
    <property type="nucleotide sequence ID" value="NZ_JBHTMO010000012.1"/>
</dbReference>
<dbReference type="SMART" id="SM00347">
    <property type="entry name" value="HTH_MARR"/>
    <property type="match status" value="1"/>
</dbReference>
<proteinExistence type="predicted"/>
<evidence type="ECO:0000313" key="2">
    <source>
        <dbReference type="EMBL" id="MFD1392864.1"/>
    </source>
</evidence>
<dbReference type="PROSITE" id="PS50995">
    <property type="entry name" value="HTH_MARR_2"/>
    <property type="match status" value="1"/>
</dbReference>
<dbReference type="Gene3D" id="1.10.10.10">
    <property type="entry name" value="Winged helix-like DNA-binding domain superfamily/Winged helix DNA-binding domain"/>
    <property type="match status" value="1"/>
</dbReference>
<reference evidence="3" key="1">
    <citation type="journal article" date="2019" name="Int. J. Syst. Evol. Microbiol.">
        <title>The Global Catalogue of Microorganisms (GCM) 10K type strain sequencing project: providing services to taxonomists for standard genome sequencing and annotation.</title>
        <authorList>
            <consortium name="The Broad Institute Genomics Platform"/>
            <consortium name="The Broad Institute Genome Sequencing Center for Infectious Disease"/>
            <person name="Wu L."/>
            <person name="Ma J."/>
        </authorList>
    </citation>
    <scope>NUCLEOTIDE SEQUENCE [LARGE SCALE GENOMIC DNA]</scope>
    <source>
        <strain evidence="3">CCM 8911</strain>
    </source>
</reference>
<dbReference type="EMBL" id="JBHTMO010000012">
    <property type="protein sequence ID" value="MFD1392864.1"/>
    <property type="molecule type" value="Genomic_DNA"/>
</dbReference>
<dbReference type="SUPFAM" id="SSF46785">
    <property type="entry name" value="Winged helix' DNA-binding domain"/>
    <property type="match status" value="1"/>
</dbReference>
<keyword evidence="3" id="KW-1185">Reference proteome</keyword>
<dbReference type="PANTHER" id="PTHR33164">
    <property type="entry name" value="TRANSCRIPTIONAL REGULATOR, MARR FAMILY"/>
    <property type="match status" value="1"/>
</dbReference>
<dbReference type="PANTHER" id="PTHR33164:SF43">
    <property type="entry name" value="HTH-TYPE TRANSCRIPTIONAL REPRESSOR YETL"/>
    <property type="match status" value="1"/>
</dbReference>
<dbReference type="InterPro" id="IPR036388">
    <property type="entry name" value="WH-like_DNA-bd_sf"/>
</dbReference>
<dbReference type="InterPro" id="IPR039422">
    <property type="entry name" value="MarR/SlyA-like"/>
</dbReference>
<dbReference type="Pfam" id="PF12802">
    <property type="entry name" value="MarR_2"/>
    <property type="match status" value="1"/>
</dbReference>
<feature type="domain" description="HTH marR-type" evidence="1">
    <location>
        <begin position="5"/>
        <end position="137"/>
    </location>
</feature>
<evidence type="ECO:0000259" key="1">
    <source>
        <dbReference type="PROSITE" id="PS50995"/>
    </source>
</evidence>
<comment type="caution">
    <text evidence="2">The sequence shown here is derived from an EMBL/GenBank/DDBJ whole genome shotgun (WGS) entry which is preliminary data.</text>
</comment>